<dbReference type="Gramene" id="PRQ29724">
    <property type="protein sequence ID" value="PRQ29724"/>
    <property type="gene ID" value="RchiOBHm_Chr5g0016901"/>
</dbReference>
<gene>
    <name evidence="2" type="ORF">RchiOBHm_Chr5g0016901</name>
</gene>
<keyword evidence="1" id="KW-1133">Transmembrane helix</keyword>
<evidence type="ECO:0000256" key="1">
    <source>
        <dbReference type="SAM" id="Phobius"/>
    </source>
</evidence>
<sequence>MFKSAFYIPLYIWFLIRLSSNIAVLLLSKLDCWSKINCDNIGCLISAILPHETSKFMTEPVSVKHDELII</sequence>
<keyword evidence="1" id="KW-0812">Transmembrane</keyword>
<dbReference type="EMBL" id="PDCK01000043">
    <property type="protein sequence ID" value="PRQ29724.1"/>
    <property type="molecule type" value="Genomic_DNA"/>
</dbReference>
<name>A0A2P6Q6D6_ROSCH</name>
<reference evidence="2 3" key="1">
    <citation type="journal article" date="2018" name="Nat. Genet.">
        <title>The Rosa genome provides new insights in the design of modern roses.</title>
        <authorList>
            <person name="Bendahmane M."/>
        </authorList>
    </citation>
    <scope>NUCLEOTIDE SEQUENCE [LARGE SCALE GENOMIC DNA]</scope>
    <source>
        <strain evidence="3">cv. Old Blush</strain>
    </source>
</reference>
<keyword evidence="1" id="KW-0472">Membrane</keyword>
<organism evidence="2 3">
    <name type="scientific">Rosa chinensis</name>
    <name type="common">China rose</name>
    <dbReference type="NCBI Taxonomy" id="74649"/>
    <lineage>
        <taxon>Eukaryota</taxon>
        <taxon>Viridiplantae</taxon>
        <taxon>Streptophyta</taxon>
        <taxon>Embryophyta</taxon>
        <taxon>Tracheophyta</taxon>
        <taxon>Spermatophyta</taxon>
        <taxon>Magnoliopsida</taxon>
        <taxon>eudicotyledons</taxon>
        <taxon>Gunneridae</taxon>
        <taxon>Pentapetalae</taxon>
        <taxon>rosids</taxon>
        <taxon>fabids</taxon>
        <taxon>Rosales</taxon>
        <taxon>Rosaceae</taxon>
        <taxon>Rosoideae</taxon>
        <taxon>Rosoideae incertae sedis</taxon>
        <taxon>Rosa</taxon>
    </lineage>
</organism>
<proteinExistence type="predicted"/>
<dbReference type="Proteomes" id="UP000238479">
    <property type="component" value="Chromosome 5"/>
</dbReference>
<feature type="transmembrane region" description="Helical" evidence="1">
    <location>
        <begin position="6"/>
        <end position="27"/>
    </location>
</feature>
<evidence type="ECO:0000313" key="2">
    <source>
        <dbReference type="EMBL" id="PRQ29724.1"/>
    </source>
</evidence>
<protein>
    <submittedName>
        <fullName evidence="2">Uncharacterized protein</fullName>
    </submittedName>
</protein>
<evidence type="ECO:0000313" key="3">
    <source>
        <dbReference type="Proteomes" id="UP000238479"/>
    </source>
</evidence>
<dbReference type="AlphaFoldDB" id="A0A2P6Q6D6"/>
<keyword evidence="3" id="KW-1185">Reference proteome</keyword>
<accession>A0A2P6Q6D6</accession>
<comment type="caution">
    <text evidence="2">The sequence shown here is derived from an EMBL/GenBank/DDBJ whole genome shotgun (WGS) entry which is preliminary data.</text>
</comment>